<dbReference type="PANTHER" id="PTHR21666:SF289">
    <property type="entry name" value="L-ALA--D-GLU ENDOPEPTIDASE"/>
    <property type="match status" value="1"/>
</dbReference>
<evidence type="ECO:0000256" key="1">
    <source>
        <dbReference type="ARBA" id="ARBA00022729"/>
    </source>
</evidence>
<keyword evidence="1" id="KW-0732">Signal</keyword>
<accession>A0A975IN56</accession>
<gene>
    <name evidence="3" type="ORF">G127AT_13340</name>
</gene>
<dbReference type="SUPFAM" id="SSF51261">
    <property type="entry name" value="Duplicated hybrid motif"/>
    <property type="match status" value="1"/>
</dbReference>
<keyword evidence="4" id="KW-1185">Reference proteome</keyword>
<dbReference type="GO" id="GO:0004222">
    <property type="term" value="F:metalloendopeptidase activity"/>
    <property type="evidence" value="ECO:0007669"/>
    <property type="project" value="TreeGrafter"/>
</dbReference>
<dbReference type="RefSeq" id="WP_210897660.1">
    <property type="nucleotide sequence ID" value="NZ_CP071696.1"/>
</dbReference>
<dbReference type="CDD" id="cd12797">
    <property type="entry name" value="M23_peptidase"/>
    <property type="match status" value="1"/>
</dbReference>
<dbReference type="Proteomes" id="UP000671914">
    <property type="component" value="Chromosome"/>
</dbReference>
<dbReference type="EMBL" id="CP071696">
    <property type="protein sequence ID" value="QTX04253.1"/>
    <property type="molecule type" value="Genomic_DNA"/>
</dbReference>
<reference evidence="3" key="1">
    <citation type="submission" date="2021-03" db="EMBL/GenBank/DDBJ databases">
        <title>Agromyces archimandritus sp. nov., isolated from the cockroach Archimandrita tessellata.</title>
        <authorList>
            <person name="Guzman J."/>
            <person name="Ortuzar M."/>
            <person name="Poehlein A."/>
            <person name="Daniel R."/>
            <person name="Trujillo M."/>
            <person name="Vilcinskas A."/>
        </authorList>
    </citation>
    <scope>NUCLEOTIDE SEQUENCE</scope>
    <source>
        <strain evidence="3">G127AT</strain>
    </source>
</reference>
<feature type="domain" description="M23ase beta-sheet core" evidence="2">
    <location>
        <begin position="155"/>
        <end position="250"/>
    </location>
</feature>
<dbReference type="Pfam" id="PF01551">
    <property type="entry name" value="Peptidase_M23"/>
    <property type="match status" value="1"/>
</dbReference>
<evidence type="ECO:0000313" key="3">
    <source>
        <dbReference type="EMBL" id="QTX04253.1"/>
    </source>
</evidence>
<dbReference type="Gene3D" id="2.70.70.10">
    <property type="entry name" value="Glucose Permease (Domain IIA)"/>
    <property type="match status" value="1"/>
</dbReference>
<name>A0A975IN56_9MICO</name>
<dbReference type="InterPro" id="IPR011055">
    <property type="entry name" value="Dup_hybrid_motif"/>
</dbReference>
<dbReference type="InterPro" id="IPR050570">
    <property type="entry name" value="Cell_wall_metabolism_enzyme"/>
</dbReference>
<sequence>MTHATPGRPQAGYARFLQTIDLRRTRGRHAGTRQRPVLKPALAAVAMSFVAGIAISTSVPAPALTATGDAKSVYALGDVTKAPELQQMAVPADALIPSTPAEEYQVAAPEPEPAAAPAAAEPAAPVQLIVAPVDMSRISGGFGPREAPCAGCSTYHDGVDFTPGEGTPIVSVTDGVVVTAVPYDDGGLGVHVEVQHEVDGQIVTTTYGHMLEGTMGVEVGQTVTAGQQLGLVGSTGQSTGPHMHFEIYYEDGVRFDGLAWLQEHINA</sequence>
<dbReference type="AlphaFoldDB" id="A0A975IN56"/>
<dbReference type="PANTHER" id="PTHR21666">
    <property type="entry name" value="PEPTIDASE-RELATED"/>
    <property type="match status" value="1"/>
</dbReference>
<evidence type="ECO:0000313" key="4">
    <source>
        <dbReference type="Proteomes" id="UP000671914"/>
    </source>
</evidence>
<organism evidence="3 4">
    <name type="scientific">Agromyces archimandritae</name>
    <dbReference type="NCBI Taxonomy" id="2781962"/>
    <lineage>
        <taxon>Bacteria</taxon>
        <taxon>Bacillati</taxon>
        <taxon>Actinomycetota</taxon>
        <taxon>Actinomycetes</taxon>
        <taxon>Micrococcales</taxon>
        <taxon>Microbacteriaceae</taxon>
        <taxon>Agromyces</taxon>
    </lineage>
</organism>
<dbReference type="KEGG" id="aarc:G127AT_13340"/>
<protein>
    <submittedName>
        <fullName evidence="3">M23 family metallopeptidase</fullName>
    </submittedName>
</protein>
<dbReference type="InterPro" id="IPR016047">
    <property type="entry name" value="M23ase_b-sheet_dom"/>
</dbReference>
<evidence type="ECO:0000259" key="2">
    <source>
        <dbReference type="Pfam" id="PF01551"/>
    </source>
</evidence>
<proteinExistence type="predicted"/>